<keyword evidence="1" id="KW-0175">Coiled coil</keyword>
<keyword evidence="2" id="KW-1185">Reference proteome</keyword>
<feature type="coiled-coil region" evidence="1">
    <location>
        <begin position="8"/>
        <end position="45"/>
    </location>
</feature>
<name>A0A7E4W0E0_PANRE</name>
<evidence type="ECO:0000313" key="3">
    <source>
        <dbReference type="WBParaSite" id="Pan_g4917.t1"/>
    </source>
</evidence>
<proteinExistence type="predicted"/>
<sequence length="228" mass="26711">MKLDSVELNALIEHNNALIANLDKLRIENEQAEQLYQNLQKWSHRPTSVLVPSSQIELPETVNIDGPVEQARLKAATVIQRAYRKHLYRVKSRLRAQSWATVSAKDSIQYIDVISKRISQAFARPKFDMTQWKDELERFGNDRIKRATLFEKRNRLIDSLRQERRFIETKDSFADDIGQLTRLKPYMFEKAATELKWQLECAETEALINGFIWLAYQSIQTVVEIFLV</sequence>
<reference evidence="3" key="2">
    <citation type="submission" date="2020-10" db="UniProtKB">
        <authorList>
            <consortium name="WormBaseParasite"/>
        </authorList>
    </citation>
    <scope>IDENTIFICATION</scope>
</reference>
<evidence type="ECO:0000313" key="2">
    <source>
        <dbReference type="Proteomes" id="UP000492821"/>
    </source>
</evidence>
<accession>A0A7E4W0E0</accession>
<dbReference type="Proteomes" id="UP000492821">
    <property type="component" value="Unassembled WGS sequence"/>
</dbReference>
<dbReference type="WBParaSite" id="Pan_g4917.t1">
    <property type="protein sequence ID" value="Pan_g4917.t1"/>
    <property type="gene ID" value="Pan_g4917"/>
</dbReference>
<dbReference type="AlphaFoldDB" id="A0A7E4W0E0"/>
<evidence type="ECO:0000256" key="1">
    <source>
        <dbReference type="SAM" id="Coils"/>
    </source>
</evidence>
<organism evidence="2 3">
    <name type="scientific">Panagrellus redivivus</name>
    <name type="common">Microworm</name>
    <dbReference type="NCBI Taxonomy" id="6233"/>
    <lineage>
        <taxon>Eukaryota</taxon>
        <taxon>Metazoa</taxon>
        <taxon>Ecdysozoa</taxon>
        <taxon>Nematoda</taxon>
        <taxon>Chromadorea</taxon>
        <taxon>Rhabditida</taxon>
        <taxon>Tylenchina</taxon>
        <taxon>Panagrolaimomorpha</taxon>
        <taxon>Panagrolaimoidea</taxon>
        <taxon>Panagrolaimidae</taxon>
        <taxon>Panagrellus</taxon>
    </lineage>
</organism>
<reference evidence="2" key="1">
    <citation type="journal article" date="2013" name="Genetics">
        <title>The draft genome and transcriptome of Panagrellus redivivus are shaped by the harsh demands of a free-living lifestyle.</title>
        <authorList>
            <person name="Srinivasan J."/>
            <person name="Dillman A.R."/>
            <person name="Macchietto M.G."/>
            <person name="Heikkinen L."/>
            <person name="Lakso M."/>
            <person name="Fracchia K.M."/>
            <person name="Antoshechkin I."/>
            <person name="Mortazavi A."/>
            <person name="Wong G."/>
            <person name="Sternberg P.W."/>
        </authorList>
    </citation>
    <scope>NUCLEOTIDE SEQUENCE [LARGE SCALE GENOMIC DNA]</scope>
    <source>
        <strain evidence="2">MT8872</strain>
    </source>
</reference>
<dbReference type="PROSITE" id="PS50096">
    <property type="entry name" value="IQ"/>
    <property type="match status" value="1"/>
</dbReference>
<protein>
    <submittedName>
        <fullName evidence="3">Uncharacterized protein</fullName>
    </submittedName>
</protein>